<dbReference type="InterPro" id="IPR021698">
    <property type="entry name" value="DUF3280"/>
</dbReference>
<accession>A0A0T5NPR3</accession>
<protein>
    <recommendedName>
        <fullName evidence="4">DUF2380 domain-containing protein</fullName>
    </recommendedName>
</protein>
<sequence>MRLILFLFLAFAPAAHAQGTVAFFGLHLEDSSGQTTQSSALVAEGPDEADLARVEMLEAMLAERFEGEGYALMDLAPVAEELERVSNPASCYGCDIRMAKTLGAEFILVGEINMVSPVLVSIAVQLKDAVSGEIVKGGSVSVRGSTDEIWARGMRQILKNRIFREEDT</sequence>
<organism evidence="2 3">
    <name type="scientific">Roseovarius atlanticus</name>
    <dbReference type="NCBI Taxonomy" id="1641875"/>
    <lineage>
        <taxon>Bacteria</taxon>
        <taxon>Pseudomonadati</taxon>
        <taxon>Pseudomonadota</taxon>
        <taxon>Alphaproteobacteria</taxon>
        <taxon>Rhodobacterales</taxon>
        <taxon>Roseobacteraceae</taxon>
        <taxon>Roseovarius</taxon>
    </lineage>
</organism>
<keyword evidence="3" id="KW-1185">Reference proteome</keyword>
<dbReference type="AlphaFoldDB" id="A0A0T5NPR3"/>
<dbReference type="OrthoDB" id="8089716at2"/>
<evidence type="ECO:0000313" key="2">
    <source>
        <dbReference type="EMBL" id="KRS10935.1"/>
    </source>
</evidence>
<evidence type="ECO:0000313" key="3">
    <source>
        <dbReference type="Proteomes" id="UP000051295"/>
    </source>
</evidence>
<dbReference type="Proteomes" id="UP000051295">
    <property type="component" value="Unassembled WGS sequence"/>
</dbReference>
<reference evidence="2 3" key="1">
    <citation type="submission" date="2015-04" db="EMBL/GenBank/DDBJ databases">
        <title>The draft genome sequence of Roseovarius sp.R12b.</title>
        <authorList>
            <person name="Li G."/>
            <person name="Lai Q."/>
            <person name="Shao Z."/>
            <person name="Yan P."/>
        </authorList>
    </citation>
    <scope>NUCLEOTIDE SEQUENCE [LARGE SCALE GENOMIC DNA]</scope>
    <source>
        <strain evidence="2 3">R12B</strain>
    </source>
</reference>
<keyword evidence="1" id="KW-0732">Signal</keyword>
<dbReference type="STRING" id="1641875.XM53_18590"/>
<dbReference type="Pfam" id="PF11684">
    <property type="entry name" value="DUF3280"/>
    <property type="match status" value="1"/>
</dbReference>
<comment type="caution">
    <text evidence="2">The sequence shown here is derived from an EMBL/GenBank/DDBJ whole genome shotgun (WGS) entry which is preliminary data.</text>
</comment>
<feature type="signal peptide" evidence="1">
    <location>
        <begin position="1"/>
        <end position="17"/>
    </location>
</feature>
<proteinExistence type="predicted"/>
<dbReference type="RefSeq" id="WP_057796071.1">
    <property type="nucleotide sequence ID" value="NZ_LAXJ01000025.1"/>
</dbReference>
<gene>
    <name evidence="2" type="ORF">XM53_18590</name>
</gene>
<name>A0A0T5NPR3_9RHOB</name>
<feature type="chain" id="PRO_5006663788" description="DUF2380 domain-containing protein" evidence="1">
    <location>
        <begin position="18"/>
        <end position="168"/>
    </location>
</feature>
<dbReference type="PATRIC" id="fig|1641875.4.peg.2247"/>
<dbReference type="EMBL" id="LAXJ01000025">
    <property type="protein sequence ID" value="KRS10935.1"/>
    <property type="molecule type" value="Genomic_DNA"/>
</dbReference>
<evidence type="ECO:0000256" key="1">
    <source>
        <dbReference type="SAM" id="SignalP"/>
    </source>
</evidence>
<evidence type="ECO:0008006" key="4">
    <source>
        <dbReference type="Google" id="ProtNLM"/>
    </source>
</evidence>